<dbReference type="AlphaFoldDB" id="A0A1Z1W9U1"/>
<dbReference type="PROSITE" id="PS51186">
    <property type="entry name" value="GNAT"/>
    <property type="match status" value="1"/>
</dbReference>
<keyword evidence="4" id="KW-1185">Reference proteome</keyword>
<dbReference type="EMBL" id="CP021748">
    <property type="protein sequence ID" value="ARX83149.1"/>
    <property type="molecule type" value="Genomic_DNA"/>
</dbReference>
<evidence type="ECO:0000256" key="1">
    <source>
        <dbReference type="SAM" id="MobiDB-lite"/>
    </source>
</evidence>
<dbReference type="SUPFAM" id="SSF55729">
    <property type="entry name" value="Acyl-CoA N-acyltransferases (Nat)"/>
    <property type="match status" value="1"/>
</dbReference>
<gene>
    <name evidence="3" type="ORF">SMD44_02563</name>
</gene>
<reference evidence="3 4" key="1">
    <citation type="submission" date="2017-05" db="EMBL/GenBank/DDBJ databases">
        <title>Streptomyces alboflavus Genome sequencing and assembly.</title>
        <authorList>
            <person name="Wang Y."/>
            <person name="Du B."/>
            <person name="Ding Y."/>
            <person name="Liu H."/>
            <person name="Hou Q."/>
            <person name="Liu K."/>
            <person name="Wang C."/>
            <person name="Yao L."/>
        </authorList>
    </citation>
    <scope>NUCLEOTIDE SEQUENCE [LARGE SCALE GENOMIC DNA]</scope>
    <source>
        <strain evidence="3 4">MDJK44</strain>
    </source>
</reference>
<keyword evidence="3" id="KW-0808">Transferase</keyword>
<feature type="domain" description="N-acetyltransferase" evidence="2">
    <location>
        <begin position="2"/>
        <end position="163"/>
    </location>
</feature>
<proteinExistence type="predicted"/>
<sequence>MYVMRPATADDCAAVEAMILARSAWLEERGMPTWRESAQDLAGQAENIDGSMWLLVEDATGRIVGCTTIQSQTPPWGWTEQELAEPADYLYSTVTDPSDRDRRPGTTIALWAVDRAARTGRAWVRRGCMFPALVRYYETQGFQLLHEVERTHNHVYLMARKAEELSLRIADATPVRKSPQHSTSAVDLGDYRNKF</sequence>
<evidence type="ECO:0000313" key="3">
    <source>
        <dbReference type="EMBL" id="ARX83149.1"/>
    </source>
</evidence>
<feature type="region of interest" description="Disordered" evidence="1">
    <location>
        <begin position="176"/>
        <end position="195"/>
    </location>
</feature>
<evidence type="ECO:0000259" key="2">
    <source>
        <dbReference type="PROSITE" id="PS51186"/>
    </source>
</evidence>
<organism evidence="3 4">
    <name type="scientific">Streptomyces alboflavus</name>
    <dbReference type="NCBI Taxonomy" id="67267"/>
    <lineage>
        <taxon>Bacteria</taxon>
        <taxon>Bacillati</taxon>
        <taxon>Actinomycetota</taxon>
        <taxon>Actinomycetes</taxon>
        <taxon>Kitasatosporales</taxon>
        <taxon>Streptomycetaceae</taxon>
        <taxon>Streptomyces</taxon>
    </lineage>
</organism>
<evidence type="ECO:0000313" key="4">
    <source>
        <dbReference type="Proteomes" id="UP000195880"/>
    </source>
</evidence>
<dbReference type="KEGG" id="salf:SMD44_02563"/>
<dbReference type="Proteomes" id="UP000195880">
    <property type="component" value="Chromosome"/>
</dbReference>
<name>A0A1Z1W9U1_9ACTN</name>
<accession>A0A1Z1W9U1</accession>
<protein>
    <submittedName>
        <fullName evidence="3">Acetyltransferase</fullName>
    </submittedName>
</protein>
<dbReference type="InterPro" id="IPR016181">
    <property type="entry name" value="Acyl_CoA_acyltransferase"/>
</dbReference>
<dbReference type="InterPro" id="IPR000182">
    <property type="entry name" value="GNAT_dom"/>
</dbReference>
<dbReference type="GO" id="GO:0016747">
    <property type="term" value="F:acyltransferase activity, transferring groups other than amino-acyl groups"/>
    <property type="evidence" value="ECO:0007669"/>
    <property type="project" value="InterPro"/>
</dbReference>
<dbReference type="Gene3D" id="3.40.630.30">
    <property type="match status" value="1"/>
</dbReference>